<comment type="similarity">
    <text evidence="2">Belongs to the major facilitator superfamily. Monocarboxylate porter (TC 2.A.1.13) family.</text>
</comment>
<evidence type="ECO:0000313" key="6">
    <source>
        <dbReference type="Proteomes" id="UP000078544"/>
    </source>
</evidence>
<organism evidence="5 6">
    <name type="scientific">Moelleriella libera RCEF 2490</name>
    <dbReference type="NCBI Taxonomy" id="1081109"/>
    <lineage>
        <taxon>Eukaryota</taxon>
        <taxon>Fungi</taxon>
        <taxon>Dikarya</taxon>
        <taxon>Ascomycota</taxon>
        <taxon>Pezizomycotina</taxon>
        <taxon>Sordariomycetes</taxon>
        <taxon>Hypocreomycetidae</taxon>
        <taxon>Hypocreales</taxon>
        <taxon>Clavicipitaceae</taxon>
        <taxon>Moelleriella</taxon>
    </lineage>
</organism>
<feature type="transmembrane region" description="Helical" evidence="3">
    <location>
        <begin position="409"/>
        <end position="429"/>
    </location>
</feature>
<evidence type="ECO:0000256" key="3">
    <source>
        <dbReference type="SAM" id="Phobius"/>
    </source>
</evidence>
<comment type="subcellular location">
    <subcellularLocation>
        <location evidence="1">Membrane</location>
        <topology evidence="1">Multi-pass membrane protein</topology>
    </subcellularLocation>
</comment>
<feature type="transmembrane region" description="Helical" evidence="3">
    <location>
        <begin position="107"/>
        <end position="126"/>
    </location>
</feature>
<dbReference type="PANTHER" id="PTHR11360">
    <property type="entry name" value="MONOCARBOXYLATE TRANSPORTER"/>
    <property type="match status" value="1"/>
</dbReference>
<feature type="transmembrane region" description="Helical" evidence="3">
    <location>
        <begin position="171"/>
        <end position="190"/>
    </location>
</feature>
<feature type="transmembrane region" description="Helical" evidence="3">
    <location>
        <begin position="377"/>
        <end position="397"/>
    </location>
</feature>
<sequence>MGSATTNLELKPAVIAAVDDASITDDGEPRPAPPSSNRYRWLQILSTFIVFTNTWGFLLTSGAFQTYYKLSLVKDRPSSTISWISTTCAFLVFVTGLVTGPLFDRGYYTALLLAGSLLQVFGLFMLSLCKEYYQLFLCHSICIGVGAGIVFTPSVSAAARCLPSPATRAKAMGLMACGSCVGGIVFPIMFRAVLSKHGFPSAVRSLAYLVLGLYLLSYPVILQSRRKDAAAPIIRRFFDLSALTDPPFMMLSVASVFSATGFYIPLLYLPLLTKARVPSIDPDLTIDLISILNGVSIVGRLAAGLAAAVFGPTETVTLSLVGGSFLLFCWIPVDTVAGTVVWTVFWGMVSGILVTLPGAIVPLLCPSLNVLGARTGMYWSWVGLGMLIGAPIGGAIYDPNSAGSNAWRLQVFAGVFMMAAAILNIYPLIHLRRRKRSTSVASD</sequence>
<feature type="transmembrane region" description="Helical" evidence="3">
    <location>
        <begin position="80"/>
        <end position="100"/>
    </location>
</feature>
<accession>A0A162IJ75</accession>
<dbReference type="PROSITE" id="PS50850">
    <property type="entry name" value="MFS"/>
    <property type="match status" value="1"/>
</dbReference>
<evidence type="ECO:0000256" key="2">
    <source>
        <dbReference type="ARBA" id="ARBA00006727"/>
    </source>
</evidence>
<evidence type="ECO:0000256" key="1">
    <source>
        <dbReference type="ARBA" id="ARBA00004141"/>
    </source>
</evidence>
<comment type="caution">
    <text evidence="5">The sequence shown here is derived from an EMBL/GenBank/DDBJ whole genome shotgun (WGS) entry which is preliminary data.</text>
</comment>
<dbReference type="InterPro" id="IPR011701">
    <property type="entry name" value="MFS"/>
</dbReference>
<dbReference type="InterPro" id="IPR050327">
    <property type="entry name" value="Proton-linked_MCT"/>
</dbReference>
<feature type="transmembrane region" description="Helical" evidence="3">
    <location>
        <begin position="44"/>
        <end position="68"/>
    </location>
</feature>
<evidence type="ECO:0000259" key="4">
    <source>
        <dbReference type="PROSITE" id="PS50850"/>
    </source>
</evidence>
<dbReference type="InterPro" id="IPR036259">
    <property type="entry name" value="MFS_trans_sf"/>
</dbReference>
<feature type="domain" description="Major facilitator superfamily (MFS) profile" evidence="4">
    <location>
        <begin position="205"/>
        <end position="443"/>
    </location>
</feature>
<feature type="transmembrane region" description="Helical" evidence="3">
    <location>
        <begin position="288"/>
        <end position="309"/>
    </location>
</feature>
<dbReference type="InterPro" id="IPR020846">
    <property type="entry name" value="MFS_dom"/>
</dbReference>
<reference evidence="5 6" key="1">
    <citation type="journal article" date="2016" name="Genome Biol. Evol.">
        <title>Divergent and convergent evolution of fungal pathogenicity.</title>
        <authorList>
            <person name="Shang Y."/>
            <person name="Xiao G."/>
            <person name="Zheng P."/>
            <person name="Cen K."/>
            <person name="Zhan S."/>
            <person name="Wang C."/>
        </authorList>
    </citation>
    <scope>NUCLEOTIDE SEQUENCE [LARGE SCALE GENOMIC DNA]</scope>
    <source>
        <strain evidence="5 6">RCEF 2490</strain>
    </source>
</reference>
<keyword evidence="6" id="KW-1185">Reference proteome</keyword>
<name>A0A162IJ75_9HYPO</name>
<dbReference type="AlphaFoldDB" id="A0A162IJ75"/>
<evidence type="ECO:0000313" key="5">
    <source>
        <dbReference type="EMBL" id="KZZ94253.1"/>
    </source>
</evidence>
<protein>
    <submittedName>
        <fullName evidence="5">Major facilitator superfamily domain, general substrate transporter</fullName>
    </submittedName>
</protein>
<feature type="transmembrane region" description="Helical" evidence="3">
    <location>
        <begin position="243"/>
        <end position="268"/>
    </location>
</feature>
<dbReference type="GO" id="GO:0022857">
    <property type="term" value="F:transmembrane transporter activity"/>
    <property type="evidence" value="ECO:0007669"/>
    <property type="project" value="InterPro"/>
</dbReference>
<dbReference type="Gene3D" id="1.20.1250.20">
    <property type="entry name" value="MFS general substrate transporter like domains"/>
    <property type="match status" value="2"/>
</dbReference>
<feature type="transmembrane region" description="Helical" evidence="3">
    <location>
        <begin position="345"/>
        <end position="365"/>
    </location>
</feature>
<keyword evidence="3" id="KW-0812">Transmembrane</keyword>
<proteinExistence type="inferred from homology"/>
<dbReference type="PANTHER" id="PTHR11360:SF252">
    <property type="entry name" value="MAJOR FACILITATOR SUPERFAMILY (MFS) PROFILE DOMAIN-CONTAINING PROTEIN-RELATED"/>
    <property type="match status" value="1"/>
</dbReference>
<dbReference type="GO" id="GO:0016020">
    <property type="term" value="C:membrane"/>
    <property type="evidence" value="ECO:0007669"/>
    <property type="project" value="UniProtKB-SubCell"/>
</dbReference>
<feature type="transmembrane region" description="Helical" evidence="3">
    <location>
        <begin position="202"/>
        <end position="222"/>
    </location>
</feature>
<dbReference type="Proteomes" id="UP000078544">
    <property type="component" value="Unassembled WGS sequence"/>
</dbReference>
<dbReference type="SUPFAM" id="SSF103473">
    <property type="entry name" value="MFS general substrate transporter"/>
    <property type="match status" value="1"/>
</dbReference>
<dbReference type="EMBL" id="AZGY01000011">
    <property type="protein sequence ID" value="KZZ94253.1"/>
    <property type="molecule type" value="Genomic_DNA"/>
</dbReference>
<dbReference type="OrthoDB" id="6509908at2759"/>
<keyword evidence="3" id="KW-1133">Transmembrane helix</keyword>
<keyword evidence="3" id="KW-0472">Membrane</keyword>
<feature type="transmembrane region" description="Helical" evidence="3">
    <location>
        <begin position="132"/>
        <end position="159"/>
    </location>
</feature>
<gene>
    <name evidence="5" type="ORF">AAL_05220</name>
</gene>
<dbReference type="Pfam" id="PF07690">
    <property type="entry name" value="MFS_1"/>
    <property type="match status" value="1"/>
</dbReference>